<protein>
    <recommendedName>
        <fullName evidence="3">Lipoprotein</fullName>
    </recommendedName>
</protein>
<gene>
    <name evidence="1" type="ORF">OF365_01280</name>
</gene>
<organism evidence="1 2">
    <name type="scientific">Ureaplasma zalophigenitalium</name>
    <dbReference type="NCBI Taxonomy" id="907723"/>
    <lineage>
        <taxon>Bacteria</taxon>
        <taxon>Bacillati</taxon>
        <taxon>Mycoplasmatota</taxon>
        <taxon>Mycoplasmoidales</taxon>
        <taxon>Mycoplasmoidaceae</taxon>
        <taxon>Ureaplasma</taxon>
    </lineage>
</organism>
<dbReference type="Proteomes" id="UP001207252">
    <property type="component" value="Unassembled WGS sequence"/>
</dbReference>
<accession>A0ABT3BP35</accession>
<sequence length="747" mass="85921">MKKNKRILAFGLLGLLGVGTLASVLVACKPENKTTIQDFELLCQKYSQQYANDQYSAQIMKIIDEHKAIAQQISAGDQKNQSKKFQELMQSLDQAIKQFISHQKILKEEKENTVNFTPVKEKIKMYYKNAQNISFADYTDFQIKDIIVELNDQTFTYEIKSIKKITDGLQITYNLTKNKQTSEDFIYLIPSSNFQNSSGEPIDFSALNQQITINYQNIENTTFDEAIADAAYLDIKKPADLKVNIQSVTKSADDYIIVYVIQKNNQSSTNLTLKINRESFQNPNDDLAKKLETIDWDSFNQHTTVKFVNQHETYFEDVPQEITSQNVRFSHTNYGVKNFEFISAMKEGREIIVKYTMTYNGQTSKILEKSILARHFKQHKTKEYTELEKQYTATDAKLKNNQHDPLSKDLAVNLESVYSITEKEIILIEKQTTAVNRLKKHLLIVDQLLQINEKLNVLKTTGQKTEAEMQKAQTLSQEIENLFKQNVANIDLELLSSGFEKIISKLYSEFIGAKPMTSFETLGSLTTNDEMLKLGERNSEVDQNSVLTYKIIDNDHIDITISNVVFDQKKYTDNKYNEKITEVFAAFNLLQLNPKNRFDYEPDTADYSYIHSDKKIQNPITGLRYKPASLSFFDQQTYLAKITKKADLKTLINDLQTKKALIFKNVNIPGIGKILNENSRICFAMSDFNMLKENKNMPGTTETLFETKYGDNGVSFLGNETIGPKTKKYHHERPSVIVFKTKMQENQ</sequence>
<proteinExistence type="predicted"/>
<evidence type="ECO:0000313" key="2">
    <source>
        <dbReference type="Proteomes" id="UP001207252"/>
    </source>
</evidence>
<dbReference type="PROSITE" id="PS51257">
    <property type="entry name" value="PROKAR_LIPOPROTEIN"/>
    <property type="match status" value="1"/>
</dbReference>
<dbReference type="RefSeq" id="WP_263817803.1">
    <property type="nucleotide sequence ID" value="NZ_JAOXHJ010000002.1"/>
</dbReference>
<reference evidence="1 2" key="1">
    <citation type="journal article" date="2020" name="Int. J. Syst. Evol. Microbiol.">
        <title>Ureaplasma miroungigenitalium sp. nov. isolated from northern elephant seals (Mirounga angustirostris) and Ureaplasma zalophigenitalium sp. nov. isolated from California sea lions (Zalophus californianus).</title>
        <authorList>
            <person name="Volokhov D.V."/>
            <person name="Gulland F.M."/>
            <person name="Gao Y."/>
            <person name="Chizhikov V.E."/>
        </authorList>
    </citation>
    <scope>NUCLEOTIDE SEQUENCE [LARGE SCALE GENOMIC DNA]</scope>
    <source>
        <strain evidence="1 2">CSL7644-GEN</strain>
    </source>
</reference>
<name>A0ABT3BP35_9BACT</name>
<comment type="caution">
    <text evidence="1">The sequence shown here is derived from an EMBL/GenBank/DDBJ whole genome shotgun (WGS) entry which is preliminary data.</text>
</comment>
<dbReference type="EMBL" id="JAOXHJ010000002">
    <property type="protein sequence ID" value="MCV3753999.1"/>
    <property type="molecule type" value="Genomic_DNA"/>
</dbReference>
<evidence type="ECO:0008006" key="3">
    <source>
        <dbReference type="Google" id="ProtNLM"/>
    </source>
</evidence>
<evidence type="ECO:0000313" key="1">
    <source>
        <dbReference type="EMBL" id="MCV3753999.1"/>
    </source>
</evidence>
<keyword evidence="2" id="KW-1185">Reference proteome</keyword>